<name>A0AAT9F8B9_9BACT</name>
<dbReference type="PANTHER" id="PTHR11715:SF3">
    <property type="entry name" value="GLYCINE CLEAVAGE SYSTEM H PROTEIN-RELATED"/>
    <property type="match status" value="1"/>
</dbReference>
<dbReference type="CDD" id="cd06848">
    <property type="entry name" value="GCS_H"/>
    <property type="match status" value="1"/>
</dbReference>
<dbReference type="KEGG" id="mcm:MCAL160_0718"/>
<dbReference type="InterPro" id="IPR033753">
    <property type="entry name" value="GCV_H/Fam206"/>
</dbReference>
<dbReference type="SUPFAM" id="SSF51230">
    <property type="entry name" value="Single hybrid motif"/>
    <property type="match status" value="1"/>
</dbReference>
<dbReference type="GO" id="GO:0005960">
    <property type="term" value="C:glycine cleavage complex"/>
    <property type="evidence" value="ECO:0007669"/>
    <property type="project" value="InterPro"/>
</dbReference>
<dbReference type="GO" id="GO:0009249">
    <property type="term" value="P:protein lipoylation"/>
    <property type="evidence" value="ECO:0007669"/>
    <property type="project" value="TreeGrafter"/>
</dbReference>
<dbReference type="InterPro" id="IPR011053">
    <property type="entry name" value="Single_hybrid_motif"/>
</dbReference>
<dbReference type="GO" id="GO:0019464">
    <property type="term" value="P:glycine decarboxylation via glycine cleavage system"/>
    <property type="evidence" value="ECO:0007669"/>
    <property type="project" value="InterPro"/>
</dbReference>
<evidence type="ECO:0000256" key="1">
    <source>
        <dbReference type="ARBA" id="ARBA00022823"/>
    </source>
</evidence>
<gene>
    <name evidence="2" type="primary">gcvH</name>
    <name evidence="2" type="ORF">MCAL160_0718</name>
</gene>
<dbReference type="GO" id="GO:0005829">
    <property type="term" value="C:cytosol"/>
    <property type="evidence" value="ECO:0007669"/>
    <property type="project" value="TreeGrafter"/>
</dbReference>
<reference evidence="2" key="3">
    <citation type="journal article" date="2019" name="Vet. Microbiol.">
        <title>Mutations associated with change of susceptibility to lincosamides and/or macrolides in field and laboratory-derived Mycoplasma californicum strains in Japan, and development of a rapid detection method for these mutations.</title>
        <authorList>
            <person name="Hata E."/>
            <person name="Nagai K."/>
            <person name="Murakami K."/>
        </authorList>
    </citation>
    <scope>NUCLEOTIDE SEQUENCE</scope>
    <source>
        <strain evidence="2">HAZ160_1</strain>
    </source>
</reference>
<dbReference type="InterPro" id="IPR002930">
    <property type="entry name" value="GCV_H"/>
</dbReference>
<evidence type="ECO:0000313" key="2">
    <source>
        <dbReference type="EMBL" id="BAP01167.1"/>
    </source>
</evidence>
<dbReference type="Pfam" id="PF01597">
    <property type="entry name" value="GCV_H"/>
    <property type="match status" value="1"/>
</dbReference>
<dbReference type="AlphaFoldDB" id="A0AAT9F8B9"/>
<reference evidence="2" key="4">
    <citation type="submission" date="2024-06" db="EMBL/GenBank/DDBJ databases">
        <authorList>
            <consortium name="Mycoplasma californicum genome sequencing consortium"/>
            <person name="Hata E."/>
            <person name="Tanaka K."/>
            <person name="Tamamura Y."/>
        </authorList>
    </citation>
    <scope>NUCLEOTIDE SEQUENCE</scope>
    <source>
        <strain evidence="2">HAZ160_1</strain>
    </source>
</reference>
<proteinExistence type="predicted"/>
<accession>A0AAT9F8B9</accession>
<protein>
    <submittedName>
        <fullName evidence="2">Glycine cleavage system H protein</fullName>
    </submittedName>
</protein>
<sequence>MQIIIRLEKEMKKIIKYLIIEKMTDKDQYWLRMTPEMQDDIGTVGYIQFKNTDKTELKENDEIMALEASKAVLTLKMPLDAKVVEWNKAVITKPALVSSHKDEENWIMIISDINADVFSKLEDF</sequence>
<organism evidence="2">
    <name type="scientific">Mycoplasmopsis californica HAZ160_1</name>
    <dbReference type="NCBI Taxonomy" id="1397850"/>
    <lineage>
        <taxon>Bacteria</taxon>
        <taxon>Bacillati</taxon>
        <taxon>Mycoplasmatota</taxon>
        <taxon>Mycoplasmoidales</taxon>
        <taxon>Metamycoplasmataceae</taxon>
        <taxon>Mycoplasmopsis</taxon>
    </lineage>
</organism>
<reference evidence="2" key="2">
    <citation type="journal article" date="2014" name="Genome Announc.">
        <title>Complete Genome Sequence of Mycoplasma californicum Strain HAZ160_1 from Bovine Mastitic Milk in Japan.</title>
        <authorList>
            <person name="Hata E."/>
            <person name="Murakami K."/>
        </authorList>
    </citation>
    <scope>NUCLEOTIDE SEQUENCE</scope>
    <source>
        <strain evidence="2">HAZ160_1</strain>
    </source>
</reference>
<reference evidence="2" key="1">
    <citation type="journal article" date="2014" name="Appl. Environ. Microbiol.">
        <title>Molecular Epidemiology of Cases of Mycoplasma californicum Infection in Japan.</title>
        <authorList>
            <person name="Hata E."/>
            <person name="Suzuki K."/>
            <person name="Hanyu H."/>
            <person name="Itoh M."/>
            <person name="Higuchi H."/>
            <person name="Kobayashi H."/>
        </authorList>
    </citation>
    <scope>NUCLEOTIDE SEQUENCE</scope>
    <source>
        <strain evidence="2">HAZ160_1</strain>
    </source>
</reference>
<dbReference type="Gene3D" id="2.40.50.100">
    <property type="match status" value="1"/>
</dbReference>
<keyword evidence="1" id="KW-0450">Lipoyl</keyword>
<dbReference type="PANTHER" id="PTHR11715">
    <property type="entry name" value="GLYCINE CLEAVAGE SYSTEM H PROTEIN"/>
    <property type="match status" value="1"/>
</dbReference>
<dbReference type="EMBL" id="AP013353">
    <property type="protein sequence ID" value="BAP01167.1"/>
    <property type="molecule type" value="Genomic_DNA"/>
</dbReference>